<keyword evidence="1" id="KW-0812">Transmembrane</keyword>
<reference evidence="2 3" key="1">
    <citation type="journal article" date="2018" name="Nat. Ecol. Evol.">
        <title>Pezizomycetes genomes reveal the molecular basis of ectomycorrhizal truffle lifestyle.</title>
        <authorList>
            <person name="Murat C."/>
            <person name="Payen T."/>
            <person name="Noel B."/>
            <person name="Kuo A."/>
            <person name="Morin E."/>
            <person name="Chen J."/>
            <person name="Kohler A."/>
            <person name="Krizsan K."/>
            <person name="Balestrini R."/>
            <person name="Da Silva C."/>
            <person name="Montanini B."/>
            <person name="Hainaut M."/>
            <person name="Levati E."/>
            <person name="Barry K.W."/>
            <person name="Belfiori B."/>
            <person name="Cichocki N."/>
            <person name="Clum A."/>
            <person name="Dockter R.B."/>
            <person name="Fauchery L."/>
            <person name="Guy J."/>
            <person name="Iotti M."/>
            <person name="Le Tacon F."/>
            <person name="Lindquist E.A."/>
            <person name="Lipzen A."/>
            <person name="Malagnac F."/>
            <person name="Mello A."/>
            <person name="Molinier V."/>
            <person name="Miyauchi S."/>
            <person name="Poulain J."/>
            <person name="Riccioni C."/>
            <person name="Rubini A."/>
            <person name="Sitrit Y."/>
            <person name="Splivallo R."/>
            <person name="Traeger S."/>
            <person name="Wang M."/>
            <person name="Zifcakova L."/>
            <person name="Wipf D."/>
            <person name="Zambonelli A."/>
            <person name="Paolocci F."/>
            <person name="Nowrousian M."/>
            <person name="Ottonello S."/>
            <person name="Baldrian P."/>
            <person name="Spatafora J.W."/>
            <person name="Henrissat B."/>
            <person name="Nagy L.G."/>
            <person name="Aury J.M."/>
            <person name="Wincker P."/>
            <person name="Grigoriev I.V."/>
            <person name="Bonfante P."/>
            <person name="Martin F.M."/>
        </authorList>
    </citation>
    <scope>NUCLEOTIDE SEQUENCE [LARGE SCALE GENOMIC DNA]</scope>
    <source>
        <strain evidence="2 3">RN42</strain>
    </source>
</reference>
<keyword evidence="1" id="KW-0472">Membrane</keyword>
<evidence type="ECO:0000256" key="1">
    <source>
        <dbReference type="SAM" id="Phobius"/>
    </source>
</evidence>
<organism evidence="2 3">
    <name type="scientific">Ascobolus immersus RN42</name>
    <dbReference type="NCBI Taxonomy" id="1160509"/>
    <lineage>
        <taxon>Eukaryota</taxon>
        <taxon>Fungi</taxon>
        <taxon>Dikarya</taxon>
        <taxon>Ascomycota</taxon>
        <taxon>Pezizomycotina</taxon>
        <taxon>Pezizomycetes</taxon>
        <taxon>Pezizales</taxon>
        <taxon>Ascobolaceae</taxon>
        <taxon>Ascobolus</taxon>
    </lineage>
</organism>
<protein>
    <submittedName>
        <fullName evidence="2">Uncharacterized protein</fullName>
    </submittedName>
</protein>
<dbReference type="OrthoDB" id="7471102at2759"/>
<dbReference type="EMBL" id="ML119657">
    <property type="protein sequence ID" value="RPA84784.1"/>
    <property type="molecule type" value="Genomic_DNA"/>
</dbReference>
<gene>
    <name evidence="2" type="ORF">BJ508DRAFT_303536</name>
</gene>
<keyword evidence="1" id="KW-1133">Transmembrane helix</keyword>
<accession>A0A3N4IT37</accession>
<evidence type="ECO:0000313" key="3">
    <source>
        <dbReference type="Proteomes" id="UP000275078"/>
    </source>
</evidence>
<proteinExistence type="predicted"/>
<feature type="transmembrane region" description="Helical" evidence="1">
    <location>
        <begin position="110"/>
        <end position="128"/>
    </location>
</feature>
<keyword evidence="3" id="KW-1185">Reference proteome</keyword>
<dbReference type="Proteomes" id="UP000275078">
    <property type="component" value="Unassembled WGS sequence"/>
</dbReference>
<dbReference type="AlphaFoldDB" id="A0A3N4IT37"/>
<feature type="transmembrane region" description="Helical" evidence="1">
    <location>
        <begin position="84"/>
        <end position="103"/>
    </location>
</feature>
<name>A0A3N4IT37_ASCIM</name>
<sequence length="141" mass="15693">MTNLAGKAKDKIIPAISITMSTLSLSPTSLEYSTSPPSSPNNLIPSTTTTTVHHPHDHPLWSYRRRGVKTPGWLSEKVENTSDFLVGMVVFLLMRGVMTPPAVSIPRDNVYVRVWGVWVMLWYGYALLDLVNGVRIELKAT</sequence>
<evidence type="ECO:0000313" key="2">
    <source>
        <dbReference type="EMBL" id="RPA84784.1"/>
    </source>
</evidence>